<evidence type="ECO:0000259" key="3">
    <source>
        <dbReference type="Pfam" id="PF05368"/>
    </source>
</evidence>
<dbReference type="InterPro" id="IPR036291">
    <property type="entry name" value="NAD(P)-bd_dom_sf"/>
</dbReference>
<dbReference type="SUPFAM" id="SSF51735">
    <property type="entry name" value="NAD(P)-binding Rossmann-fold domains"/>
    <property type="match status" value="1"/>
</dbReference>
<reference evidence="4 5" key="1">
    <citation type="submission" date="2019-04" db="EMBL/GenBank/DDBJ databases">
        <title>Friends and foes A comparative genomics study of 23 Aspergillus species from section Flavi.</title>
        <authorList>
            <consortium name="DOE Joint Genome Institute"/>
            <person name="Kjaerbolling I."/>
            <person name="Vesth T."/>
            <person name="Frisvad J.C."/>
            <person name="Nybo J.L."/>
            <person name="Theobald S."/>
            <person name="Kildgaard S."/>
            <person name="Isbrandt T."/>
            <person name="Kuo A."/>
            <person name="Sato A."/>
            <person name="Lyhne E.K."/>
            <person name="Kogle M.E."/>
            <person name="Wiebenga A."/>
            <person name="Kun R.S."/>
            <person name="Lubbers R.J."/>
            <person name="Makela M.R."/>
            <person name="Barry K."/>
            <person name="Chovatia M."/>
            <person name="Clum A."/>
            <person name="Daum C."/>
            <person name="Haridas S."/>
            <person name="He G."/>
            <person name="LaButti K."/>
            <person name="Lipzen A."/>
            <person name="Mondo S."/>
            <person name="Riley R."/>
            <person name="Salamov A."/>
            <person name="Simmons B.A."/>
            <person name="Magnuson J.K."/>
            <person name="Henrissat B."/>
            <person name="Mortensen U.H."/>
            <person name="Larsen T.O."/>
            <person name="Devries R.P."/>
            <person name="Grigoriev I.V."/>
            <person name="Machida M."/>
            <person name="Baker S.E."/>
            <person name="Andersen M.R."/>
        </authorList>
    </citation>
    <scope>NUCLEOTIDE SEQUENCE [LARGE SCALE GENOMIC DNA]</scope>
    <source>
        <strain evidence="4 5">CBS 151.66</strain>
    </source>
</reference>
<dbReference type="InterPro" id="IPR045312">
    <property type="entry name" value="PCBER-like"/>
</dbReference>
<evidence type="ECO:0000256" key="2">
    <source>
        <dbReference type="ARBA" id="ARBA00023002"/>
    </source>
</evidence>
<evidence type="ECO:0000256" key="1">
    <source>
        <dbReference type="ARBA" id="ARBA00022857"/>
    </source>
</evidence>
<name>A0A5N5WQM6_9EURO</name>
<keyword evidence="1" id="KW-0521">NADP</keyword>
<dbReference type="Gene3D" id="3.90.25.10">
    <property type="entry name" value="UDP-galactose 4-epimerase, domain 1"/>
    <property type="match status" value="1"/>
</dbReference>
<sequence length="303" mass="32977">MAVIKNVAIAGASGDLGTPVLNALIESNSFNVTVLTRHTSKAQFPPTVRVIPVNYESIPELTTALKGQDAVISTLTTDAMEVQFALIDAAVAACVKRFIPSEFSADIGNPKAATLPVYQSKIAVSKVLEQKAQENPDFTYTLVRHGPFLDWSLAAGFLFNFKSDTPALYDGGDRHFSTTTLATVGRAVVGTLKHPDETKNRPVYVHDLVTTQRKVYSIVQKLAPERKWTPVNVSTAEMQAKSQLEWDKGKTDMLAIMGFLIRAVFAEGYGGEFKDVDNELLGIEIKTDAELEELVKSVIGSSL</sequence>
<proteinExistence type="predicted"/>
<dbReference type="InterPro" id="IPR008030">
    <property type="entry name" value="NmrA-like"/>
</dbReference>
<keyword evidence="5" id="KW-1185">Reference proteome</keyword>
<dbReference type="Pfam" id="PF05368">
    <property type="entry name" value="NmrA"/>
    <property type="match status" value="1"/>
</dbReference>
<evidence type="ECO:0000313" key="4">
    <source>
        <dbReference type="EMBL" id="KAB8070609.1"/>
    </source>
</evidence>
<keyword evidence="2" id="KW-0560">Oxidoreductase</keyword>
<dbReference type="AlphaFoldDB" id="A0A5N5WQM6"/>
<gene>
    <name evidence="4" type="ORF">BDV29DRAFT_197889</name>
</gene>
<dbReference type="PANTHER" id="PTHR47706">
    <property type="entry name" value="NMRA-LIKE FAMILY PROTEIN"/>
    <property type="match status" value="1"/>
</dbReference>
<dbReference type="Gene3D" id="3.40.50.720">
    <property type="entry name" value="NAD(P)-binding Rossmann-like Domain"/>
    <property type="match status" value="1"/>
</dbReference>
<dbReference type="CDD" id="cd05259">
    <property type="entry name" value="PCBER_SDR_a"/>
    <property type="match status" value="1"/>
</dbReference>
<organism evidence="4 5">
    <name type="scientific">Aspergillus leporis</name>
    <dbReference type="NCBI Taxonomy" id="41062"/>
    <lineage>
        <taxon>Eukaryota</taxon>
        <taxon>Fungi</taxon>
        <taxon>Dikarya</taxon>
        <taxon>Ascomycota</taxon>
        <taxon>Pezizomycotina</taxon>
        <taxon>Eurotiomycetes</taxon>
        <taxon>Eurotiomycetidae</taxon>
        <taxon>Eurotiales</taxon>
        <taxon>Aspergillaceae</taxon>
        <taxon>Aspergillus</taxon>
        <taxon>Aspergillus subgen. Circumdati</taxon>
    </lineage>
</organism>
<evidence type="ECO:0000313" key="5">
    <source>
        <dbReference type="Proteomes" id="UP000326565"/>
    </source>
</evidence>
<dbReference type="OrthoDB" id="9974981at2759"/>
<dbReference type="Proteomes" id="UP000326565">
    <property type="component" value="Unassembled WGS sequence"/>
</dbReference>
<dbReference type="InterPro" id="IPR051609">
    <property type="entry name" value="NmrA/Isoflavone_reductase-like"/>
</dbReference>
<protein>
    <recommendedName>
        <fullName evidence="3">NmrA-like domain-containing protein</fullName>
    </recommendedName>
</protein>
<feature type="domain" description="NmrA-like" evidence="3">
    <location>
        <begin position="5"/>
        <end position="222"/>
    </location>
</feature>
<dbReference type="EMBL" id="ML732297">
    <property type="protein sequence ID" value="KAB8070609.1"/>
    <property type="molecule type" value="Genomic_DNA"/>
</dbReference>
<accession>A0A5N5WQM6</accession>
<dbReference type="PANTHER" id="PTHR47706:SF1">
    <property type="entry name" value="CIPA-LIKE, PUTATIVE (AFU_ORTHOLOGUE AFUA_1G12460)-RELATED"/>
    <property type="match status" value="1"/>
</dbReference>
<dbReference type="GO" id="GO:0016491">
    <property type="term" value="F:oxidoreductase activity"/>
    <property type="evidence" value="ECO:0007669"/>
    <property type="project" value="UniProtKB-KW"/>
</dbReference>